<organism evidence="1 2">
    <name type="scientific">Allorhizobium ampelinum (strain ATCC BAA-846 / DSM 112012 / S4)</name>
    <name type="common">Agrobacterium vitis (strain S4)</name>
    <dbReference type="NCBI Taxonomy" id="311402"/>
    <lineage>
        <taxon>Bacteria</taxon>
        <taxon>Pseudomonadati</taxon>
        <taxon>Pseudomonadota</taxon>
        <taxon>Alphaproteobacteria</taxon>
        <taxon>Hyphomicrobiales</taxon>
        <taxon>Rhizobiaceae</taxon>
        <taxon>Rhizobium/Agrobacterium group</taxon>
        <taxon>Allorhizobium</taxon>
        <taxon>Allorhizobium ampelinum</taxon>
    </lineage>
</organism>
<dbReference type="KEGG" id="avi:Avi_7673"/>
<dbReference type="AlphaFoldDB" id="B9K5V5"/>
<proteinExistence type="predicted"/>
<keyword evidence="2" id="KW-1185">Reference proteome</keyword>
<protein>
    <submittedName>
        <fullName evidence="1">Methyl-accepting chemotaxis protein</fullName>
    </submittedName>
</protein>
<sequence>MQLCQDIRNGVTGRRDAQRTYGVSANLIQLWLTQFDRGDLTFQLVQPFAAEFETLRANFDAALSQFSETMCAVSDAAGAIDNGSREVIASADDLSTEVAMDQNAAQMEA</sequence>
<dbReference type="EMBL" id="CP000638">
    <property type="protein sequence ID" value="ACM40253.1"/>
    <property type="molecule type" value="Genomic_DNA"/>
</dbReference>
<name>B9K5V5_ALLAM</name>
<evidence type="ECO:0000313" key="1">
    <source>
        <dbReference type="EMBL" id="ACM40253.1"/>
    </source>
</evidence>
<dbReference type="Proteomes" id="UP000001596">
    <property type="component" value="Plasmid pAtS4e"/>
</dbReference>
<gene>
    <name evidence="1" type="ordered locus">Avi_7673</name>
</gene>
<geneLocation type="plasmid" evidence="1 2">
    <name>pAtS4e</name>
</geneLocation>
<dbReference type="HOGENOM" id="CLU_2178233_0_0_5"/>
<accession>B9K5V5</accession>
<reference evidence="1 2" key="1">
    <citation type="journal article" date="2009" name="J. Bacteriol.">
        <title>Genome sequences of three Agrobacterium biovars help elucidate the evolution of multichromosome genomes in bacteria.</title>
        <authorList>
            <person name="Slater S.C."/>
            <person name="Goldman B.S."/>
            <person name="Goodner B."/>
            <person name="Setubal J.C."/>
            <person name="Farrand S.K."/>
            <person name="Nester E.W."/>
            <person name="Burr T.J."/>
            <person name="Banta L."/>
            <person name="Dickerman A.W."/>
            <person name="Paulsen I."/>
            <person name="Otten L."/>
            <person name="Suen G."/>
            <person name="Welch R."/>
            <person name="Almeida N.F."/>
            <person name="Arnold F."/>
            <person name="Burton O.T."/>
            <person name="Du Z."/>
            <person name="Ewing A."/>
            <person name="Godsy E."/>
            <person name="Heisel S."/>
            <person name="Houmiel K.L."/>
            <person name="Jhaveri J."/>
            <person name="Lu J."/>
            <person name="Miller N.M."/>
            <person name="Norton S."/>
            <person name="Chen Q."/>
            <person name="Phoolcharoen W."/>
            <person name="Ohlin V."/>
            <person name="Ondrusek D."/>
            <person name="Pride N."/>
            <person name="Stricklin S.L."/>
            <person name="Sun J."/>
            <person name="Wheeler C."/>
            <person name="Wilson L."/>
            <person name="Zhu H."/>
            <person name="Wood D.W."/>
        </authorList>
    </citation>
    <scope>NUCLEOTIDE SEQUENCE [LARGE SCALE GENOMIC DNA]</scope>
    <source>
        <strain evidence="2">S4 / ATCC BAA-846</strain>
        <plasmid evidence="1 2">pAtS4e</plasmid>
    </source>
</reference>
<evidence type="ECO:0000313" key="2">
    <source>
        <dbReference type="Proteomes" id="UP000001596"/>
    </source>
</evidence>
<dbReference type="eggNOG" id="COG0840">
    <property type="taxonomic scope" value="Bacteria"/>
</dbReference>
<keyword evidence="1" id="KW-0614">Plasmid</keyword>